<accession>A0A8K1U2E3</accession>
<proteinExistence type="predicted"/>
<feature type="coiled-coil region" evidence="3">
    <location>
        <begin position="479"/>
        <end position="506"/>
    </location>
</feature>
<dbReference type="InterPro" id="IPR009003">
    <property type="entry name" value="Peptidase_S1_PA"/>
</dbReference>
<evidence type="ECO:0000256" key="1">
    <source>
        <dbReference type="ARBA" id="ARBA00022801"/>
    </source>
</evidence>
<feature type="domain" description="C2H2-type" evidence="6">
    <location>
        <begin position="524"/>
        <end position="559"/>
    </location>
</feature>
<reference evidence="7" key="1">
    <citation type="submission" date="2020-11" db="EMBL/GenBank/DDBJ databases">
        <title>RNA virus dark matter in the feces of wild birds.</title>
        <authorList>
            <person name="Lu X."/>
            <person name="Yang X.S."/>
            <person name="Zhang W."/>
        </authorList>
    </citation>
    <scope>NUCLEOTIDE SEQUENCE</scope>
    <source>
        <strain evidence="7">Yellow-throatedBunting135con48</strain>
    </source>
</reference>
<dbReference type="InterPro" id="IPR013087">
    <property type="entry name" value="Znf_C2H2_type"/>
</dbReference>
<keyword evidence="3" id="KW-0175">Coiled coil</keyword>
<evidence type="ECO:0000256" key="2">
    <source>
        <dbReference type="PROSITE-ProRule" id="PRU00042"/>
    </source>
</evidence>
<organism evidence="7">
    <name type="scientific">Riboviria sp</name>
    <dbReference type="NCBI Taxonomy" id="2585031"/>
    <lineage>
        <taxon>Viruses</taxon>
        <taxon>Riboviria</taxon>
    </lineage>
</organism>
<keyword evidence="5" id="KW-0472">Membrane</keyword>
<keyword evidence="5" id="KW-0812">Transmembrane</keyword>
<keyword evidence="2" id="KW-0479">Metal-binding</keyword>
<dbReference type="PROSITE" id="PS50157">
    <property type="entry name" value="ZINC_FINGER_C2H2_2"/>
    <property type="match status" value="1"/>
</dbReference>
<evidence type="ECO:0000256" key="3">
    <source>
        <dbReference type="SAM" id="Coils"/>
    </source>
</evidence>
<dbReference type="GO" id="GO:0016787">
    <property type="term" value="F:hydrolase activity"/>
    <property type="evidence" value="ECO:0007669"/>
    <property type="project" value="UniProtKB-KW"/>
</dbReference>
<keyword evidence="2" id="KW-0862">Zinc</keyword>
<sequence>MLVTLIVKLAWWVLREPQRAIESAVIFLALAYSGLLSWIVWIGGVWMGKGVESVKMVIPVEYLPPPPVLPPPPTYHERIIQLSATIPWPEEGIVYAGAIALSMLAAVLLVFQCLRFRVLRRMSYRLRGIKFEAMMEGSELMNGKEIPACQVEIWTPGLLCSSFQGYGIRVNNFLVVPTHVLRNCTQVLLGGKESVVVSSKPIASRLNSDVSYIMVSEETWSRLGVAKAKMAKKMMPVLVSCTGRNGTSSGMLRMSSVKGMVTYLGSTVPGMSGAAYYVSNVVHGIHSGVAGAVNIGVTAQLITTELKAMVSIKGESPIGNEADQDVHMIRGKVKGWKSEDLEQDALNAWEAGEEDWAFEDELDYDIDLGYDDDDYWDRLYQREEERREVDAWWEELEDKMADKAYGESVIKTPMAREFALRWFTSLPKEGKQRAVKEMSRAMKVKSKVVKFKGQSEDSQPVRVVVDQKEFSAADTRVRVAALEKKVETLTKGLLELREKVSEFEKRPPVQPPVSTSVAPEPGRLVCGLERADGKKCNRSFLTRAALEQHRNASHTFQGESALKEDSQKIVKTTKDGNFLVKRSGRANGTSWPRRSPGGKNSSQFTAVAASQRRMETYLKELCDFLRTSPRNTAGPSSDTQQN</sequence>
<dbReference type="Gene3D" id="2.40.10.10">
    <property type="entry name" value="Trypsin-like serine proteases"/>
    <property type="match status" value="2"/>
</dbReference>
<keyword evidence="5" id="KW-1133">Transmembrane helix</keyword>
<dbReference type="InterPro" id="IPR043504">
    <property type="entry name" value="Peptidase_S1_PA_chymotrypsin"/>
</dbReference>
<dbReference type="EMBL" id="MW239183">
    <property type="protein sequence ID" value="UGO57122.1"/>
    <property type="molecule type" value="Genomic_RNA"/>
</dbReference>
<feature type="compositionally biased region" description="Polar residues" evidence="4">
    <location>
        <begin position="586"/>
        <end position="605"/>
    </location>
</feature>
<feature type="region of interest" description="Disordered" evidence="4">
    <location>
        <begin position="579"/>
        <end position="608"/>
    </location>
</feature>
<name>A0A8K1U2E3_9VIRU</name>
<dbReference type="SUPFAM" id="SSF50494">
    <property type="entry name" value="Trypsin-like serine proteases"/>
    <property type="match status" value="1"/>
</dbReference>
<evidence type="ECO:0000313" key="7">
    <source>
        <dbReference type="EMBL" id="UGO57122.1"/>
    </source>
</evidence>
<keyword evidence="1" id="KW-0378">Hydrolase</keyword>
<keyword evidence="2" id="KW-0863">Zinc-finger</keyword>
<feature type="transmembrane region" description="Helical" evidence="5">
    <location>
        <begin position="24"/>
        <end position="47"/>
    </location>
</feature>
<evidence type="ECO:0000256" key="4">
    <source>
        <dbReference type="SAM" id="MobiDB-lite"/>
    </source>
</evidence>
<evidence type="ECO:0000256" key="5">
    <source>
        <dbReference type="SAM" id="Phobius"/>
    </source>
</evidence>
<protein>
    <recommendedName>
        <fullName evidence="6">C2H2-type domain-containing protein</fullName>
    </recommendedName>
</protein>
<evidence type="ECO:0000259" key="6">
    <source>
        <dbReference type="PROSITE" id="PS50157"/>
    </source>
</evidence>
<dbReference type="GO" id="GO:0008270">
    <property type="term" value="F:zinc ion binding"/>
    <property type="evidence" value="ECO:0007669"/>
    <property type="project" value="UniProtKB-KW"/>
</dbReference>
<feature type="transmembrane region" description="Helical" evidence="5">
    <location>
        <begin position="93"/>
        <end position="114"/>
    </location>
</feature>